<evidence type="ECO:0000256" key="5">
    <source>
        <dbReference type="SAM" id="SignalP"/>
    </source>
</evidence>
<evidence type="ECO:0000256" key="1">
    <source>
        <dbReference type="ARBA" id="ARBA00010062"/>
    </source>
</evidence>
<proteinExistence type="inferred from homology"/>
<dbReference type="PRINTS" id="PR00337">
    <property type="entry name" value="LEUILEVALBP"/>
</dbReference>
<evidence type="ECO:0000256" key="3">
    <source>
        <dbReference type="ARBA" id="ARBA00022729"/>
    </source>
</evidence>
<keyword evidence="2" id="KW-0813">Transport</keyword>
<evidence type="ECO:0000256" key="2">
    <source>
        <dbReference type="ARBA" id="ARBA00022448"/>
    </source>
</evidence>
<comment type="similarity">
    <text evidence="1">Belongs to the leucine-binding protein family.</text>
</comment>
<feature type="domain" description="Leucine-binding protein" evidence="6">
    <location>
        <begin position="28"/>
        <end position="368"/>
    </location>
</feature>
<dbReference type="RefSeq" id="WP_418160739.1">
    <property type="nucleotide sequence ID" value="NZ_JBBLZC010000019.1"/>
</dbReference>
<evidence type="ECO:0000313" key="7">
    <source>
        <dbReference type="EMBL" id="MEK0084893.1"/>
    </source>
</evidence>
<feature type="chain" id="PRO_5047417442" evidence="5">
    <location>
        <begin position="26"/>
        <end position="392"/>
    </location>
</feature>
<dbReference type="Gene3D" id="3.40.50.2300">
    <property type="match status" value="2"/>
</dbReference>
<keyword evidence="3 5" id="KW-0732">Signal</keyword>
<sequence length="392" mass="41287">MKRRTWHAAVVAVGLSVFLGSGAMAEETIKVGLILPMTGPSASTGRQVEAGARLYLDQHGDTVGGRKIELVVRDDTGTADVTKRVAQELVVRDKVDVLAGFGLTPLALAAAPIATQAKKPMVVMAAATSIITESSPFIVRTSFTLPQVTTGIAQWAAENGIKKAASLVTDYAPGIDAAKTFKEVFTKNGGEVVAELAVPLKNPDFAPFLQRAADARPDALFVFVPSGFGSVFMNQFKERGLAQAGIRLIATGDVTDDDLLNGMGDAAIGVVSSHHYSAAHPSPENQAFVQAFEAANGGMRPNFMAVGGYDGMHAIKVALEKTGGATDGKALVEAMKGMAWESPRGPVAIDPETRDIVQTVYLRRVERGADGKLWNVEFASMPAVKDPVKAAK</sequence>
<dbReference type="EMBL" id="JBBLZC010000019">
    <property type="protein sequence ID" value="MEK0084893.1"/>
    <property type="molecule type" value="Genomic_DNA"/>
</dbReference>
<evidence type="ECO:0000259" key="6">
    <source>
        <dbReference type="Pfam" id="PF13458"/>
    </source>
</evidence>
<protein>
    <submittedName>
        <fullName evidence="7">ABC transporter substrate-binding protein</fullName>
    </submittedName>
</protein>
<evidence type="ECO:0000313" key="8">
    <source>
        <dbReference type="Proteomes" id="UP001375743"/>
    </source>
</evidence>
<name>A0ABU8XUL4_9PROT</name>
<gene>
    <name evidence="7" type="ORF">U1T56_17205</name>
</gene>
<feature type="signal peptide" evidence="5">
    <location>
        <begin position="1"/>
        <end position="25"/>
    </location>
</feature>
<evidence type="ECO:0000256" key="4">
    <source>
        <dbReference type="ARBA" id="ARBA00022970"/>
    </source>
</evidence>
<dbReference type="InterPro" id="IPR028082">
    <property type="entry name" value="Peripla_BP_I"/>
</dbReference>
<comment type="caution">
    <text evidence="7">The sequence shown here is derived from an EMBL/GenBank/DDBJ whole genome shotgun (WGS) entry which is preliminary data.</text>
</comment>
<dbReference type="InterPro" id="IPR051010">
    <property type="entry name" value="BCAA_transport"/>
</dbReference>
<organism evidence="7 8">
    <name type="scientific">Benzoatithermus flavus</name>
    <dbReference type="NCBI Taxonomy" id="3108223"/>
    <lineage>
        <taxon>Bacteria</taxon>
        <taxon>Pseudomonadati</taxon>
        <taxon>Pseudomonadota</taxon>
        <taxon>Alphaproteobacteria</taxon>
        <taxon>Geminicoccales</taxon>
        <taxon>Geminicoccaceae</taxon>
        <taxon>Benzoatithermus</taxon>
    </lineage>
</organism>
<accession>A0ABU8XUL4</accession>
<dbReference type="PANTHER" id="PTHR30483">
    <property type="entry name" value="LEUCINE-SPECIFIC-BINDING PROTEIN"/>
    <property type="match status" value="1"/>
</dbReference>
<dbReference type="PANTHER" id="PTHR30483:SF6">
    <property type="entry name" value="PERIPLASMIC BINDING PROTEIN OF ABC TRANSPORTER FOR NATURAL AMINO ACIDS"/>
    <property type="match status" value="1"/>
</dbReference>
<dbReference type="InterPro" id="IPR000709">
    <property type="entry name" value="Leu_Ile_Val-bd"/>
</dbReference>
<dbReference type="CDD" id="cd20013">
    <property type="entry name" value="PBP1_RPA0985_benzoate-like"/>
    <property type="match status" value="1"/>
</dbReference>
<dbReference type="Proteomes" id="UP001375743">
    <property type="component" value="Unassembled WGS sequence"/>
</dbReference>
<keyword evidence="8" id="KW-1185">Reference proteome</keyword>
<dbReference type="Pfam" id="PF13458">
    <property type="entry name" value="Peripla_BP_6"/>
    <property type="match status" value="1"/>
</dbReference>
<dbReference type="InterPro" id="IPR028081">
    <property type="entry name" value="Leu-bd"/>
</dbReference>
<dbReference type="SUPFAM" id="SSF53822">
    <property type="entry name" value="Periplasmic binding protein-like I"/>
    <property type="match status" value="1"/>
</dbReference>
<reference evidence="7 8" key="1">
    <citation type="submission" date="2024-01" db="EMBL/GenBank/DDBJ databases">
        <title>Multi-omics insights into the function and evolution of sodium benzoate biodegradation pathways in Benzoatithermus flavus gen. nov., sp. nov. from hot spring.</title>
        <authorList>
            <person name="Hu C.-J."/>
            <person name="Li W.-J."/>
        </authorList>
    </citation>
    <scope>NUCLEOTIDE SEQUENCE [LARGE SCALE GENOMIC DNA]</scope>
    <source>
        <strain evidence="7 8">SYSU G07066</strain>
    </source>
</reference>
<keyword evidence="4" id="KW-0029">Amino-acid transport</keyword>